<sequence>MTDIDKLLNIDNIISRLLEGKPPVGHDRNAVPPSAFEYQFRSVPGTDDYYFVTIVVTVQQCAVRDLARTFSCPKVKLEACASSPGRSSYRNPYCWSSRRR</sequence>
<reference evidence="1 2" key="1">
    <citation type="submission" date="2023-01" db="EMBL/GenBank/DDBJ databases">
        <authorList>
            <person name="Whitehead M."/>
        </authorList>
    </citation>
    <scope>NUCLEOTIDE SEQUENCE [LARGE SCALE GENOMIC DNA]</scope>
</reference>
<accession>A0AAV0WNG3</accession>
<name>A0AAV0WNG3_9HEMI</name>
<proteinExistence type="predicted"/>
<keyword evidence="2" id="KW-1185">Reference proteome</keyword>
<organism evidence="1 2">
    <name type="scientific">Macrosiphum euphorbiae</name>
    <name type="common">potato aphid</name>
    <dbReference type="NCBI Taxonomy" id="13131"/>
    <lineage>
        <taxon>Eukaryota</taxon>
        <taxon>Metazoa</taxon>
        <taxon>Ecdysozoa</taxon>
        <taxon>Arthropoda</taxon>
        <taxon>Hexapoda</taxon>
        <taxon>Insecta</taxon>
        <taxon>Pterygota</taxon>
        <taxon>Neoptera</taxon>
        <taxon>Paraneoptera</taxon>
        <taxon>Hemiptera</taxon>
        <taxon>Sternorrhyncha</taxon>
        <taxon>Aphidomorpha</taxon>
        <taxon>Aphidoidea</taxon>
        <taxon>Aphididae</taxon>
        <taxon>Macrosiphini</taxon>
        <taxon>Macrosiphum</taxon>
    </lineage>
</organism>
<dbReference type="AlphaFoldDB" id="A0AAV0WNG3"/>
<protein>
    <submittedName>
        <fullName evidence="1">Uncharacterized protein</fullName>
    </submittedName>
</protein>
<comment type="caution">
    <text evidence="1">The sequence shown here is derived from an EMBL/GenBank/DDBJ whole genome shotgun (WGS) entry which is preliminary data.</text>
</comment>
<dbReference type="EMBL" id="CARXXK010000002">
    <property type="protein sequence ID" value="CAI6357231.1"/>
    <property type="molecule type" value="Genomic_DNA"/>
</dbReference>
<evidence type="ECO:0000313" key="1">
    <source>
        <dbReference type="EMBL" id="CAI6357231.1"/>
    </source>
</evidence>
<evidence type="ECO:0000313" key="2">
    <source>
        <dbReference type="Proteomes" id="UP001160148"/>
    </source>
</evidence>
<gene>
    <name evidence="1" type="ORF">MEUPH1_LOCUS12878</name>
</gene>
<dbReference type="Proteomes" id="UP001160148">
    <property type="component" value="Unassembled WGS sequence"/>
</dbReference>